<dbReference type="RefSeq" id="WP_177024618.1">
    <property type="nucleotide sequence ID" value="NZ_JACAQV010000021.1"/>
</dbReference>
<dbReference type="Proteomes" id="UP000561369">
    <property type="component" value="Unassembled WGS sequence"/>
</dbReference>
<protein>
    <recommendedName>
        <fullName evidence="3">Homeodomain-like domain-containing protein</fullName>
    </recommendedName>
</protein>
<evidence type="ECO:0008006" key="3">
    <source>
        <dbReference type="Google" id="ProtNLM"/>
    </source>
</evidence>
<dbReference type="EMBL" id="JACAQV010000021">
    <property type="protein sequence ID" value="NWF09979.1"/>
    <property type="molecule type" value="Genomic_DNA"/>
</dbReference>
<evidence type="ECO:0000313" key="1">
    <source>
        <dbReference type="EMBL" id="NWF09979.1"/>
    </source>
</evidence>
<organism evidence="1 2">
    <name type="scientific">Pseudomonas salomonii</name>
    <dbReference type="NCBI Taxonomy" id="191391"/>
    <lineage>
        <taxon>Bacteria</taxon>
        <taxon>Pseudomonadati</taxon>
        <taxon>Pseudomonadota</taxon>
        <taxon>Gammaproteobacteria</taxon>
        <taxon>Pseudomonadales</taxon>
        <taxon>Pseudomonadaceae</taxon>
        <taxon>Pseudomonas</taxon>
    </lineage>
</organism>
<dbReference type="AlphaFoldDB" id="A0A7Y8GFM8"/>
<evidence type="ECO:0000313" key="2">
    <source>
        <dbReference type="Proteomes" id="UP000561369"/>
    </source>
</evidence>
<accession>A0A7Y8GFM8</accession>
<reference evidence="1 2" key="1">
    <citation type="submission" date="2020-04" db="EMBL/GenBank/DDBJ databases">
        <title>Molecular characterization of pseudomonads from Agaricus bisporus reveal novel blotch 2 pathogens in Western Europe.</title>
        <authorList>
            <person name="Taparia T."/>
            <person name="Krijger M."/>
            <person name="Haynes E."/>
            <person name="Elpinstone J.G."/>
            <person name="Noble R."/>
            <person name="Van Der Wolf J."/>
        </authorList>
    </citation>
    <scope>NUCLEOTIDE SEQUENCE [LARGE SCALE GENOMIC DNA]</scope>
    <source>
        <strain evidence="1 2">IPO3765</strain>
    </source>
</reference>
<sequence>MSDRYELMRQARAKRVYQLRADGISVKQTAELVGCRKAQVRALQLLGERLASGEHLQDEKS</sequence>
<proteinExistence type="predicted"/>
<comment type="caution">
    <text evidence="1">The sequence shown here is derived from an EMBL/GenBank/DDBJ whole genome shotgun (WGS) entry which is preliminary data.</text>
</comment>
<gene>
    <name evidence="1" type="ORF">HX810_20115</name>
</gene>
<name>A0A7Y8GFM8_9PSED</name>